<accession>A0A1J4JSL9</accession>
<dbReference type="InterPro" id="IPR001611">
    <property type="entry name" value="Leu-rich_rpt"/>
</dbReference>
<evidence type="ECO:0000313" key="3">
    <source>
        <dbReference type="Proteomes" id="UP000179807"/>
    </source>
</evidence>
<comment type="caution">
    <text evidence="2">The sequence shown here is derived from an EMBL/GenBank/DDBJ whole genome shotgun (WGS) entry which is preliminary data.</text>
</comment>
<dbReference type="Proteomes" id="UP000179807">
    <property type="component" value="Unassembled WGS sequence"/>
</dbReference>
<keyword evidence="1" id="KW-0175">Coiled coil</keyword>
<sequence length="232" mass="26042">MSSSTSPKRTPLPKSYGKIIGGRLDLSNKGLTHLKDIGVQPNLEVLILSNNNLKTFETLQPQPNLTTIIADNNPIEFLNGLDIQPKLNSLDITDSPLTLRNKFAYYTLATIGPNLLTLNGKTLTRDDQTAADIIKKRKPELLYFGTVEEDEEEVTADSEQLKQIQEVYAKEHQQFFLSFAYNDAVLFDLEKSGPLPFIDKFSTEDEISAAIKNIRDRNEMLRQKVNELSGLG</sequence>
<protein>
    <recommendedName>
        <fullName evidence="4">Leucine Rich Repeat family protein</fullName>
    </recommendedName>
</protein>
<dbReference type="SUPFAM" id="SSF52058">
    <property type="entry name" value="L domain-like"/>
    <property type="match status" value="1"/>
</dbReference>
<reference evidence="2" key="1">
    <citation type="submission" date="2016-10" db="EMBL/GenBank/DDBJ databases">
        <authorList>
            <person name="Benchimol M."/>
            <person name="Almeida L.G."/>
            <person name="Vasconcelos A.T."/>
            <person name="Perreira-Neves A."/>
            <person name="Rosa I.A."/>
            <person name="Tasca T."/>
            <person name="Bogo M.R."/>
            <person name="de Souza W."/>
        </authorList>
    </citation>
    <scope>NUCLEOTIDE SEQUENCE [LARGE SCALE GENOMIC DNA]</scope>
    <source>
        <strain evidence="2">K</strain>
    </source>
</reference>
<evidence type="ECO:0000313" key="2">
    <source>
        <dbReference type="EMBL" id="OHT01762.1"/>
    </source>
</evidence>
<dbReference type="AlphaFoldDB" id="A0A1J4JSL9"/>
<dbReference type="InterPro" id="IPR042655">
    <property type="entry name" value="LRC72"/>
</dbReference>
<dbReference type="VEuPathDB" id="TrichDB:TRFO_31275"/>
<gene>
    <name evidence="2" type="ORF">TRFO_31275</name>
</gene>
<dbReference type="RefSeq" id="XP_068354898.1">
    <property type="nucleotide sequence ID" value="XM_068507840.1"/>
</dbReference>
<name>A0A1J4JSL9_9EUKA</name>
<dbReference type="GeneID" id="94842544"/>
<dbReference type="PANTHER" id="PTHR46759:SF1">
    <property type="entry name" value="LEUCINE-RICH REPEAT-CONTAINING PROTEIN 72"/>
    <property type="match status" value="1"/>
</dbReference>
<proteinExistence type="predicted"/>
<keyword evidence="3" id="KW-1185">Reference proteome</keyword>
<dbReference type="InterPro" id="IPR032675">
    <property type="entry name" value="LRR_dom_sf"/>
</dbReference>
<feature type="coiled-coil region" evidence="1">
    <location>
        <begin position="204"/>
        <end position="231"/>
    </location>
</feature>
<dbReference type="PROSITE" id="PS51450">
    <property type="entry name" value="LRR"/>
    <property type="match status" value="1"/>
</dbReference>
<dbReference type="EMBL" id="MLAK01000895">
    <property type="protein sequence ID" value="OHT01762.1"/>
    <property type="molecule type" value="Genomic_DNA"/>
</dbReference>
<dbReference type="OrthoDB" id="10251250at2759"/>
<evidence type="ECO:0000256" key="1">
    <source>
        <dbReference type="SAM" id="Coils"/>
    </source>
</evidence>
<organism evidence="2 3">
    <name type="scientific">Tritrichomonas foetus</name>
    <dbReference type="NCBI Taxonomy" id="1144522"/>
    <lineage>
        <taxon>Eukaryota</taxon>
        <taxon>Metamonada</taxon>
        <taxon>Parabasalia</taxon>
        <taxon>Tritrichomonadida</taxon>
        <taxon>Tritrichomonadidae</taxon>
        <taxon>Tritrichomonas</taxon>
    </lineage>
</organism>
<dbReference type="Gene3D" id="3.80.10.10">
    <property type="entry name" value="Ribonuclease Inhibitor"/>
    <property type="match status" value="1"/>
</dbReference>
<evidence type="ECO:0008006" key="4">
    <source>
        <dbReference type="Google" id="ProtNLM"/>
    </source>
</evidence>
<dbReference type="PANTHER" id="PTHR46759">
    <property type="entry name" value="LEUCINE-RICH REPEAT-CONTAINING PROTEIN 72"/>
    <property type="match status" value="1"/>
</dbReference>